<dbReference type="InterPro" id="IPR000152">
    <property type="entry name" value="EGF-type_Asp/Asn_hydroxyl_site"/>
</dbReference>
<feature type="non-terminal residue" evidence="8">
    <location>
        <position position="300"/>
    </location>
</feature>
<evidence type="ECO:0000256" key="5">
    <source>
        <dbReference type="ARBA" id="ARBA00023180"/>
    </source>
</evidence>
<protein>
    <submittedName>
        <fullName evidence="8">FBN2 protein</fullName>
    </submittedName>
</protein>
<comment type="caution">
    <text evidence="6">Lacks conserved residue(s) required for the propagation of feature annotation.</text>
</comment>
<dbReference type="FunFam" id="2.10.25.10:FF:000003">
    <property type="entry name" value="fibrillin-1 isoform X1"/>
    <property type="match status" value="3"/>
</dbReference>
<reference evidence="8 9" key="1">
    <citation type="submission" date="2019-09" db="EMBL/GenBank/DDBJ databases">
        <title>Bird 10,000 Genomes (B10K) Project - Family phase.</title>
        <authorList>
            <person name="Zhang G."/>
        </authorList>
    </citation>
    <scope>NUCLEOTIDE SEQUENCE [LARGE SCALE GENOMIC DNA]</scope>
    <source>
        <strain evidence="8">B10K-DU-001-48</strain>
        <tissue evidence="8">Muscle</tissue>
    </source>
</reference>
<dbReference type="Pfam" id="PF00008">
    <property type="entry name" value="EGF"/>
    <property type="match status" value="1"/>
</dbReference>
<comment type="caution">
    <text evidence="8">The sequence shown here is derived from an EMBL/GenBank/DDBJ whole genome shotgun (WGS) entry which is preliminary data.</text>
</comment>
<organism evidence="8 9">
    <name type="scientific">Dicrurus megarhynchus</name>
    <dbReference type="NCBI Taxonomy" id="450177"/>
    <lineage>
        <taxon>Eukaryota</taxon>
        <taxon>Metazoa</taxon>
        <taxon>Chordata</taxon>
        <taxon>Craniata</taxon>
        <taxon>Vertebrata</taxon>
        <taxon>Euteleostomi</taxon>
        <taxon>Archelosauria</taxon>
        <taxon>Archosauria</taxon>
        <taxon>Dinosauria</taxon>
        <taxon>Saurischia</taxon>
        <taxon>Theropoda</taxon>
        <taxon>Coelurosauria</taxon>
        <taxon>Aves</taxon>
        <taxon>Neognathae</taxon>
        <taxon>Neoaves</taxon>
        <taxon>Telluraves</taxon>
        <taxon>Australaves</taxon>
        <taxon>Passeriformes</taxon>
        <taxon>Corvoidea</taxon>
        <taxon>Dicruridae</taxon>
        <taxon>Dicrurus</taxon>
    </lineage>
</organism>
<dbReference type="Gene3D" id="2.10.25.10">
    <property type="entry name" value="Laminin"/>
    <property type="match status" value="4"/>
</dbReference>
<keyword evidence="9" id="KW-1185">Reference proteome</keyword>
<dbReference type="Proteomes" id="UP000537234">
    <property type="component" value="Unassembled WGS sequence"/>
</dbReference>
<dbReference type="InterPro" id="IPR000742">
    <property type="entry name" value="EGF"/>
</dbReference>
<evidence type="ECO:0000256" key="2">
    <source>
        <dbReference type="ARBA" id="ARBA00022729"/>
    </source>
</evidence>
<feature type="non-terminal residue" evidence="8">
    <location>
        <position position="1"/>
    </location>
</feature>
<name>A0A7L0AAE3_9CORV</name>
<dbReference type="SMART" id="SM00181">
    <property type="entry name" value="EGF"/>
    <property type="match status" value="4"/>
</dbReference>
<dbReference type="PROSITE" id="PS00010">
    <property type="entry name" value="ASX_HYDROXYL"/>
    <property type="match status" value="3"/>
</dbReference>
<evidence type="ECO:0000313" key="9">
    <source>
        <dbReference type="Proteomes" id="UP000537234"/>
    </source>
</evidence>
<evidence type="ECO:0000256" key="4">
    <source>
        <dbReference type="ARBA" id="ARBA00023157"/>
    </source>
</evidence>
<evidence type="ECO:0000256" key="1">
    <source>
        <dbReference type="ARBA" id="ARBA00022536"/>
    </source>
</evidence>
<dbReference type="PANTHER" id="PTHR24034">
    <property type="entry name" value="EGF-LIKE DOMAIN-CONTAINING PROTEIN"/>
    <property type="match status" value="1"/>
</dbReference>
<dbReference type="PROSITE" id="PS01186">
    <property type="entry name" value="EGF_2"/>
    <property type="match status" value="1"/>
</dbReference>
<keyword evidence="4 6" id="KW-1015">Disulfide bond</keyword>
<dbReference type="InterPro" id="IPR018097">
    <property type="entry name" value="EGF_Ca-bd_CS"/>
</dbReference>
<evidence type="ECO:0000256" key="3">
    <source>
        <dbReference type="ARBA" id="ARBA00022737"/>
    </source>
</evidence>
<dbReference type="InterPro" id="IPR001881">
    <property type="entry name" value="EGF-like_Ca-bd_dom"/>
</dbReference>
<feature type="domain" description="EGF-like" evidence="7">
    <location>
        <begin position="72"/>
        <end position="113"/>
    </location>
</feature>
<feature type="domain" description="EGF-like" evidence="7">
    <location>
        <begin position="221"/>
        <end position="259"/>
    </location>
</feature>
<dbReference type="InterPro" id="IPR009030">
    <property type="entry name" value="Growth_fac_rcpt_cys_sf"/>
</dbReference>
<dbReference type="InterPro" id="IPR050751">
    <property type="entry name" value="ECM_structural_protein"/>
</dbReference>
<evidence type="ECO:0000256" key="6">
    <source>
        <dbReference type="PROSITE-ProRule" id="PRU00076"/>
    </source>
</evidence>
<dbReference type="PROSITE" id="PS50026">
    <property type="entry name" value="EGF_3"/>
    <property type="match status" value="4"/>
</dbReference>
<gene>
    <name evidence="8" type="primary">Fbn2_0</name>
    <name evidence="8" type="ORF">DICMEG_R14172</name>
</gene>
<keyword evidence="5" id="KW-0325">Glycoprotein</keyword>
<dbReference type="SUPFAM" id="SSF57184">
    <property type="entry name" value="Growth factor receptor domain"/>
    <property type="match status" value="2"/>
</dbReference>
<proteinExistence type="predicted"/>
<dbReference type="SMART" id="SM00179">
    <property type="entry name" value="EGF_CA"/>
    <property type="match status" value="4"/>
</dbReference>
<keyword evidence="3" id="KW-0677">Repeat</keyword>
<dbReference type="FunFam" id="2.10.25.10:FF:000149">
    <property type="entry name" value="Fibrillin 2"/>
    <property type="match status" value="1"/>
</dbReference>
<dbReference type="InterPro" id="IPR049883">
    <property type="entry name" value="NOTCH1_EGF-like"/>
</dbReference>
<sequence length="300" mass="31893">WGHPCEMCPAQPHPCRRGFIPNIRTGACQDVDECQAIPGLCQGGNCINTVGSYECKCPAGHKQSETSHRCEDVDECGAIPGVCDGGDCTNTVGSYVCSCPRGFVSSPDGSRCLGSSWENGRWINEMMWALSKHEQQQGRGGCHPGDPRSSLESLLAPQDEQDQLPLCSVTPQSPLGSAPTSELSLIPPGISPPLSPAAFSALLGAPQPSLCPPGTATLNQTIDICKHFTNLCLNGRCIPTPSSYRCECNMGYKQDVRGECIDVDECSSSPCVHGDCVNTPGSYHCKCHEGFQSTPTKQAC</sequence>
<feature type="disulfide bond" evidence="6">
    <location>
        <begin position="266"/>
        <end position="276"/>
    </location>
</feature>
<dbReference type="GO" id="GO:0005509">
    <property type="term" value="F:calcium ion binding"/>
    <property type="evidence" value="ECO:0007669"/>
    <property type="project" value="InterPro"/>
</dbReference>
<keyword evidence="2" id="KW-0732">Signal</keyword>
<accession>A0A7L0AAE3</accession>
<dbReference type="CDD" id="cd00054">
    <property type="entry name" value="EGF_CA"/>
    <property type="match status" value="3"/>
</dbReference>
<dbReference type="EMBL" id="VXAD01010127">
    <property type="protein sequence ID" value="NXJ27621.1"/>
    <property type="molecule type" value="Genomic_DNA"/>
</dbReference>
<dbReference type="Pfam" id="PF07645">
    <property type="entry name" value="EGF_CA"/>
    <property type="match status" value="3"/>
</dbReference>
<feature type="domain" description="EGF-like" evidence="7">
    <location>
        <begin position="30"/>
        <end position="71"/>
    </location>
</feature>
<dbReference type="PROSITE" id="PS01187">
    <property type="entry name" value="EGF_CA"/>
    <property type="match status" value="2"/>
</dbReference>
<feature type="domain" description="EGF-like" evidence="7">
    <location>
        <begin position="262"/>
        <end position="298"/>
    </location>
</feature>
<dbReference type="AlphaFoldDB" id="A0A7L0AAE3"/>
<evidence type="ECO:0000313" key="8">
    <source>
        <dbReference type="EMBL" id="NXJ27621.1"/>
    </source>
</evidence>
<evidence type="ECO:0000259" key="7">
    <source>
        <dbReference type="PROSITE" id="PS50026"/>
    </source>
</evidence>
<keyword evidence="1 6" id="KW-0245">EGF-like domain</keyword>
<dbReference type="PANTHER" id="PTHR24034:SF209">
    <property type="entry name" value="EGF-LIKE DOMAIN-CONTAINING PROTEIN"/>
    <property type="match status" value="1"/>
</dbReference>